<dbReference type="RefSeq" id="WP_143014045.1">
    <property type="nucleotide sequence ID" value="NZ_FNAI01000002.1"/>
</dbReference>
<dbReference type="Proteomes" id="UP000199072">
    <property type="component" value="Unassembled WGS sequence"/>
</dbReference>
<dbReference type="EMBL" id="FNAI01000002">
    <property type="protein sequence ID" value="SDD63538.1"/>
    <property type="molecule type" value="Genomic_DNA"/>
</dbReference>
<dbReference type="AlphaFoldDB" id="A0A1G6WCJ0"/>
<protein>
    <recommendedName>
        <fullName evidence="4">Fimbrillin-A associated anchor protein Mfa1 and Mfa2</fullName>
    </recommendedName>
</protein>
<keyword evidence="3" id="KW-1185">Reference proteome</keyword>
<keyword evidence="1" id="KW-0732">Signal</keyword>
<sequence>MKKVSTCLFLLSMCFLACKKDKSQGKGVDMGTTHQVSFNVSGFTQTTGPVTNSIKSVRAASVISTITQLRYLIYKADGTLVHQFIQASTNTGFGQISDNLANGTYTVVIAAGQDGLDIYKPEALSTGQLTYNLANMQYLDVYVYQRPPINWVRWGDVFYKKFSLTVTGEDINQNIAVDRIVSKLTVKMPADGMAEYEYVRIGLNEPIAIGFQQPITNTNLVNYNFVTPEFDNEYIHSYPPGKILTISTYCYILSNATTVEISYIPGNNTIARKVVTDVVLQANHETILTGSLFGNSETNSFIVSTPGWDPLNINVPF</sequence>
<evidence type="ECO:0000313" key="2">
    <source>
        <dbReference type="EMBL" id="SDD63538.1"/>
    </source>
</evidence>
<evidence type="ECO:0000256" key="1">
    <source>
        <dbReference type="SAM" id="SignalP"/>
    </source>
</evidence>
<evidence type="ECO:0008006" key="4">
    <source>
        <dbReference type="Google" id="ProtNLM"/>
    </source>
</evidence>
<dbReference type="OrthoDB" id="797558at2"/>
<proteinExistence type="predicted"/>
<gene>
    <name evidence="2" type="ORF">SAMN05216464_102133</name>
</gene>
<accession>A0A1G6WCJ0</accession>
<reference evidence="2 3" key="1">
    <citation type="submission" date="2016-10" db="EMBL/GenBank/DDBJ databases">
        <authorList>
            <person name="de Groot N.N."/>
        </authorList>
    </citation>
    <scope>NUCLEOTIDE SEQUENCE [LARGE SCALE GENOMIC DNA]</scope>
    <source>
        <strain evidence="2 3">47C3B</strain>
    </source>
</reference>
<evidence type="ECO:0000313" key="3">
    <source>
        <dbReference type="Proteomes" id="UP000199072"/>
    </source>
</evidence>
<feature type="chain" id="PRO_5011477804" description="Fimbrillin-A associated anchor protein Mfa1 and Mfa2" evidence="1">
    <location>
        <begin position="20"/>
        <end position="317"/>
    </location>
</feature>
<organism evidence="2 3">
    <name type="scientific">Mucilaginibacter pineti</name>
    <dbReference type="NCBI Taxonomy" id="1391627"/>
    <lineage>
        <taxon>Bacteria</taxon>
        <taxon>Pseudomonadati</taxon>
        <taxon>Bacteroidota</taxon>
        <taxon>Sphingobacteriia</taxon>
        <taxon>Sphingobacteriales</taxon>
        <taxon>Sphingobacteriaceae</taxon>
        <taxon>Mucilaginibacter</taxon>
    </lineage>
</organism>
<dbReference type="STRING" id="1391627.SAMN05216464_102133"/>
<name>A0A1G6WCJ0_9SPHI</name>
<feature type="signal peptide" evidence="1">
    <location>
        <begin position="1"/>
        <end position="19"/>
    </location>
</feature>